<dbReference type="PANTHER" id="PTHR21299">
    <property type="entry name" value="CYTIDYLATE KINASE/PANTOATE-BETA-ALANINE LIGASE"/>
    <property type="match status" value="1"/>
</dbReference>
<dbReference type="FunFam" id="3.30.1300.10:FF:000001">
    <property type="entry name" value="Pantothenate synthetase"/>
    <property type="match status" value="1"/>
</dbReference>
<comment type="miscellaneous">
    <text evidence="8">The reaction proceeds by a bi uni uni bi ping pong mechanism.</text>
</comment>
<dbReference type="InterPro" id="IPR004821">
    <property type="entry name" value="Cyt_trans-like"/>
</dbReference>
<dbReference type="Pfam" id="PF02569">
    <property type="entry name" value="Pantoate_ligase"/>
    <property type="match status" value="1"/>
</dbReference>
<comment type="similarity">
    <text evidence="2 8">Belongs to the pantothenate synthetase family.</text>
</comment>
<dbReference type="GO" id="GO:0004592">
    <property type="term" value="F:pantoate-beta-alanine ligase activity"/>
    <property type="evidence" value="ECO:0007669"/>
    <property type="project" value="UniProtKB-UniRule"/>
</dbReference>
<evidence type="ECO:0000256" key="8">
    <source>
        <dbReference type="HAMAP-Rule" id="MF_00158"/>
    </source>
</evidence>
<feature type="binding site" evidence="8">
    <location>
        <begin position="149"/>
        <end position="152"/>
    </location>
    <ligand>
        <name>ATP</name>
        <dbReference type="ChEBI" id="CHEBI:30616"/>
    </ligand>
</feature>
<comment type="pathway">
    <text evidence="1 8">Cofactor biosynthesis; (R)-pantothenate biosynthesis; (R)-pantothenate from (R)-pantoate and beta-alanine: step 1/1.</text>
</comment>
<evidence type="ECO:0000256" key="4">
    <source>
        <dbReference type="ARBA" id="ARBA00022655"/>
    </source>
</evidence>
<dbReference type="UniPathway" id="UPA00028">
    <property type="reaction ID" value="UER00005"/>
</dbReference>
<proteinExistence type="inferred from homology"/>
<dbReference type="Gene3D" id="3.30.1300.10">
    <property type="entry name" value="Pantoate-beta-alanine ligase, C-terminal domain"/>
    <property type="match status" value="1"/>
</dbReference>
<evidence type="ECO:0000313" key="10">
    <source>
        <dbReference type="Proteomes" id="UP000619743"/>
    </source>
</evidence>
<keyword evidence="10" id="KW-1185">Reference proteome</keyword>
<feature type="binding site" evidence="8">
    <location>
        <position position="155"/>
    </location>
    <ligand>
        <name>(R)-pantoate</name>
        <dbReference type="ChEBI" id="CHEBI:15980"/>
    </ligand>
</feature>
<keyword evidence="8" id="KW-0963">Cytoplasm</keyword>
<keyword evidence="4 8" id="KW-0566">Pantothenate biosynthesis</keyword>
<dbReference type="Gene3D" id="3.40.50.620">
    <property type="entry name" value="HUPs"/>
    <property type="match status" value="1"/>
</dbReference>
<dbReference type="FunFam" id="3.40.50.620:FF:000013">
    <property type="entry name" value="Pantothenate synthetase"/>
    <property type="match status" value="1"/>
</dbReference>
<evidence type="ECO:0000256" key="5">
    <source>
        <dbReference type="ARBA" id="ARBA00022741"/>
    </source>
</evidence>
<dbReference type="RefSeq" id="WP_087505502.1">
    <property type="nucleotide sequence ID" value="NZ_BMDX01000006.1"/>
</dbReference>
<accession>A0A8J2XNS0</accession>
<comment type="subunit">
    <text evidence="8">Homodimer.</text>
</comment>
<keyword evidence="5 8" id="KW-0547">Nucleotide-binding</keyword>
<evidence type="ECO:0000256" key="1">
    <source>
        <dbReference type="ARBA" id="ARBA00004990"/>
    </source>
</evidence>
<evidence type="ECO:0000256" key="3">
    <source>
        <dbReference type="ARBA" id="ARBA00022598"/>
    </source>
</evidence>
<comment type="subcellular location">
    <subcellularLocation>
        <location evidence="8">Cytoplasm</location>
    </subcellularLocation>
</comment>
<dbReference type="SUPFAM" id="SSF52374">
    <property type="entry name" value="Nucleotidylyl transferase"/>
    <property type="match status" value="1"/>
</dbReference>
<dbReference type="NCBIfam" id="TIGR00125">
    <property type="entry name" value="cyt_tran_rel"/>
    <property type="match status" value="1"/>
</dbReference>
<organism evidence="9 10">
    <name type="scientific">Neiella marina</name>
    <dbReference type="NCBI Taxonomy" id="508461"/>
    <lineage>
        <taxon>Bacteria</taxon>
        <taxon>Pseudomonadati</taxon>
        <taxon>Pseudomonadota</taxon>
        <taxon>Gammaproteobacteria</taxon>
        <taxon>Alteromonadales</taxon>
        <taxon>Echinimonadaceae</taxon>
        <taxon>Neiella</taxon>
    </lineage>
</organism>
<dbReference type="HAMAP" id="MF_00158">
    <property type="entry name" value="PanC"/>
    <property type="match status" value="1"/>
</dbReference>
<evidence type="ECO:0000256" key="2">
    <source>
        <dbReference type="ARBA" id="ARBA00009256"/>
    </source>
</evidence>
<name>A0A8J2XNS0_9GAMM</name>
<comment type="catalytic activity">
    <reaction evidence="7 8">
        <text>(R)-pantoate + beta-alanine + ATP = (R)-pantothenate + AMP + diphosphate + H(+)</text>
        <dbReference type="Rhea" id="RHEA:10912"/>
        <dbReference type="ChEBI" id="CHEBI:15378"/>
        <dbReference type="ChEBI" id="CHEBI:15980"/>
        <dbReference type="ChEBI" id="CHEBI:29032"/>
        <dbReference type="ChEBI" id="CHEBI:30616"/>
        <dbReference type="ChEBI" id="CHEBI:33019"/>
        <dbReference type="ChEBI" id="CHEBI:57966"/>
        <dbReference type="ChEBI" id="CHEBI:456215"/>
        <dbReference type="EC" id="6.3.2.1"/>
    </reaction>
</comment>
<dbReference type="EMBL" id="BMDX01000006">
    <property type="protein sequence ID" value="GGA74184.1"/>
    <property type="molecule type" value="Genomic_DNA"/>
</dbReference>
<feature type="binding site" evidence="8">
    <location>
        <position position="61"/>
    </location>
    <ligand>
        <name>beta-alanine</name>
        <dbReference type="ChEBI" id="CHEBI:57966"/>
    </ligand>
</feature>
<dbReference type="GO" id="GO:0005829">
    <property type="term" value="C:cytosol"/>
    <property type="evidence" value="ECO:0007669"/>
    <property type="project" value="TreeGrafter"/>
</dbReference>
<dbReference type="InterPro" id="IPR042176">
    <property type="entry name" value="Pantoate_ligase_C"/>
</dbReference>
<feature type="binding site" evidence="8">
    <location>
        <begin position="186"/>
        <end position="189"/>
    </location>
    <ligand>
        <name>ATP</name>
        <dbReference type="ChEBI" id="CHEBI:30616"/>
    </ligand>
</feature>
<dbReference type="AlphaFoldDB" id="A0A8J2XNS0"/>
<dbReference type="Proteomes" id="UP000619743">
    <property type="component" value="Unassembled WGS sequence"/>
</dbReference>
<reference evidence="10" key="1">
    <citation type="journal article" date="2019" name="Int. J. Syst. Evol. Microbiol.">
        <title>The Global Catalogue of Microorganisms (GCM) 10K type strain sequencing project: providing services to taxonomists for standard genome sequencing and annotation.</title>
        <authorList>
            <consortium name="The Broad Institute Genomics Platform"/>
            <consortium name="The Broad Institute Genome Sequencing Center for Infectious Disease"/>
            <person name="Wu L."/>
            <person name="Ma J."/>
        </authorList>
    </citation>
    <scope>NUCLEOTIDE SEQUENCE [LARGE SCALE GENOMIC DNA]</scope>
    <source>
        <strain evidence="10">CGMCC 1.10130</strain>
    </source>
</reference>
<dbReference type="PANTHER" id="PTHR21299:SF1">
    <property type="entry name" value="PANTOATE--BETA-ALANINE LIGASE"/>
    <property type="match status" value="1"/>
</dbReference>
<feature type="active site" description="Proton donor" evidence="8">
    <location>
        <position position="37"/>
    </location>
</feature>
<feature type="binding site" evidence="8">
    <location>
        <position position="61"/>
    </location>
    <ligand>
        <name>(R)-pantoate</name>
        <dbReference type="ChEBI" id="CHEBI:15980"/>
    </ligand>
</feature>
<dbReference type="EC" id="6.3.2.1" evidence="8"/>
<evidence type="ECO:0000256" key="7">
    <source>
        <dbReference type="ARBA" id="ARBA00048258"/>
    </source>
</evidence>
<comment type="caution">
    <text evidence="9">The sequence shown here is derived from an EMBL/GenBank/DDBJ whole genome shotgun (WGS) entry which is preliminary data.</text>
</comment>
<dbReference type="CDD" id="cd00560">
    <property type="entry name" value="PanC"/>
    <property type="match status" value="1"/>
</dbReference>
<dbReference type="OrthoDB" id="9773087at2"/>
<dbReference type="NCBIfam" id="TIGR00018">
    <property type="entry name" value="panC"/>
    <property type="match status" value="1"/>
</dbReference>
<protein>
    <recommendedName>
        <fullName evidence="8">Pantothenate synthetase</fullName>
        <shortName evidence="8">PS</shortName>
        <ecNumber evidence="8">6.3.2.1</ecNumber>
    </recommendedName>
    <alternativeName>
        <fullName evidence="8">Pantoate--beta-alanine ligase</fullName>
    </alternativeName>
    <alternativeName>
        <fullName evidence="8">Pantoate-activating enzyme</fullName>
    </alternativeName>
</protein>
<keyword evidence="6 8" id="KW-0067">ATP-binding</keyword>
<evidence type="ECO:0000313" key="9">
    <source>
        <dbReference type="EMBL" id="GGA74184.1"/>
    </source>
</evidence>
<evidence type="ECO:0000256" key="6">
    <source>
        <dbReference type="ARBA" id="ARBA00022840"/>
    </source>
</evidence>
<sequence length="284" mass="30911">MIISEQIAVIRDTVREWKQQGLTVGFVPTMGNLHQGHLTLVKEAQQRADKVVVSIFVNPMQFNNAADLDNYPRTLEDDCGALGQIGTDLVFCPTPDIMYPKGLAHQSQVSVPGIGDVLEGAMRPGHFTGVATVVTMLFNIVQPDVACFGEKDYQQLALIRAMTRDLCLPIDIVGIATVRESDGLAMSSRNGYLTAAERQLAPKLAQVMNSIQHQLSNGEKNLIKLIDNATKQLNEHGFKTDSIDICDAHSLSPITADSRQAVVLMAAFLGKARLIDNCVVDLQG</sequence>
<dbReference type="InterPro" id="IPR014729">
    <property type="entry name" value="Rossmann-like_a/b/a_fold"/>
</dbReference>
<gene>
    <name evidence="8 9" type="primary">panC</name>
    <name evidence="9" type="ORF">GCM10011369_15010</name>
</gene>
<dbReference type="GO" id="GO:0015940">
    <property type="term" value="P:pantothenate biosynthetic process"/>
    <property type="evidence" value="ECO:0007669"/>
    <property type="project" value="UniProtKB-UniRule"/>
</dbReference>
<dbReference type="InterPro" id="IPR003721">
    <property type="entry name" value="Pantoate_ligase"/>
</dbReference>
<dbReference type="GO" id="GO:0005524">
    <property type="term" value="F:ATP binding"/>
    <property type="evidence" value="ECO:0007669"/>
    <property type="project" value="UniProtKB-KW"/>
</dbReference>
<keyword evidence="3 8" id="KW-0436">Ligase</keyword>
<feature type="binding site" evidence="8">
    <location>
        <position position="178"/>
    </location>
    <ligand>
        <name>ATP</name>
        <dbReference type="ChEBI" id="CHEBI:30616"/>
    </ligand>
</feature>
<comment type="function">
    <text evidence="8">Catalyzes the condensation of pantoate with beta-alanine in an ATP-dependent reaction via a pantoyl-adenylate intermediate.</text>
</comment>
<feature type="binding site" evidence="8">
    <location>
        <begin position="30"/>
        <end position="37"/>
    </location>
    <ligand>
        <name>ATP</name>
        <dbReference type="ChEBI" id="CHEBI:30616"/>
    </ligand>
</feature>